<evidence type="ECO:0000313" key="3">
    <source>
        <dbReference type="Proteomes" id="UP000181901"/>
    </source>
</evidence>
<gene>
    <name evidence="2" type="ORF">BerOc1_02323</name>
</gene>
<dbReference type="AlphaFoldDB" id="A0A1J5N6D8"/>
<dbReference type="Proteomes" id="UP000181901">
    <property type="component" value="Unassembled WGS sequence"/>
</dbReference>
<organism evidence="2 3">
    <name type="scientific">Pseudodesulfovibrio hydrargyri</name>
    <dbReference type="NCBI Taxonomy" id="2125990"/>
    <lineage>
        <taxon>Bacteria</taxon>
        <taxon>Pseudomonadati</taxon>
        <taxon>Thermodesulfobacteriota</taxon>
        <taxon>Desulfovibrionia</taxon>
        <taxon>Desulfovibrionales</taxon>
        <taxon>Desulfovibrionaceae</taxon>
    </lineage>
</organism>
<dbReference type="GO" id="GO:0006799">
    <property type="term" value="P:polyphosphate biosynthetic process"/>
    <property type="evidence" value="ECO:0007669"/>
    <property type="project" value="UniProtKB-ARBA"/>
</dbReference>
<sequence>MADGTDGIRSYRYERKYVVPLHMEPNLASILRCSRFGFREIYAERIVNNVYFDTSLFRFFHENVQGVPDRLKVRVRWYGDGPPAGTCRLEIKRKSGMVGTKEVFPVDLKGGGLMEFGLLERLGLPPEALFETSGLRPTLFNRYRRRYFLSADGRFRVTIDHDLRYSAPAALYRAGCMGSPDAMSVLELKYDRDADPAAAGVASDIPFPLSRKSKYVTGIVAVYNG</sequence>
<name>A0A1J5N6D8_9BACT</name>
<dbReference type="OrthoDB" id="541850at2"/>
<dbReference type="RefSeq" id="WP_071545834.1">
    <property type="nucleotide sequence ID" value="NZ_LKAQ01000004.1"/>
</dbReference>
<protein>
    <submittedName>
        <fullName evidence="2">VTC domain protein</fullName>
    </submittedName>
</protein>
<feature type="domain" description="VTC" evidence="1">
    <location>
        <begin position="129"/>
        <end position="222"/>
    </location>
</feature>
<evidence type="ECO:0000259" key="1">
    <source>
        <dbReference type="Pfam" id="PF09359"/>
    </source>
</evidence>
<keyword evidence="3" id="KW-1185">Reference proteome</keyword>
<dbReference type="InterPro" id="IPR042267">
    <property type="entry name" value="VTC_sf"/>
</dbReference>
<feature type="domain" description="VTC" evidence="1">
    <location>
        <begin position="12"/>
        <end position="108"/>
    </location>
</feature>
<dbReference type="Pfam" id="PF09359">
    <property type="entry name" value="VTC"/>
    <property type="match status" value="2"/>
</dbReference>
<dbReference type="CDD" id="cd07750">
    <property type="entry name" value="PolyPPase_VTC_like"/>
    <property type="match status" value="1"/>
</dbReference>
<evidence type="ECO:0000313" key="2">
    <source>
        <dbReference type="EMBL" id="OIQ50392.1"/>
    </source>
</evidence>
<dbReference type="InterPro" id="IPR018966">
    <property type="entry name" value="VTC_domain"/>
</dbReference>
<dbReference type="Gene3D" id="3.20.100.30">
    <property type="entry name" value="VTC, catalytic tunnel domain"/>
    <property type="match status" value="1"/>
</dbReference>
<dbReference type="EMBL" id="LKAQ01000004">
    <property type="protein sequence ID" value="OIQ50392.1"/>
    <property type="molecule type" value="Genomic_DNA"/>
</dbReference>
<reference evidence="2 3" key="1">
    <citation type="submission" date="2015-09" db="EMBL/GenBank/DDBJ databases">
        <title>Genome of Desulfovibrio dechloracetivorans BerOc1, a mercury methylating strain isolated from highly hydrocarbons and metals contaminated coastal sediments.</title>
        <authorList>
            <person name="Goni Urriza M."/>
            <person name="Gassie C."/>
            <person name="Bouchez O."/>
            <person name="Klopp C."/>
            <person name="Ranchou-Peyruse A."/>
            <person name="Remy G."/>
        </authorList>
    </citation>
    <scope>NUCLEOTIDE SEQUENCE [LARGE SCALE GENOMIC DNA]</scope>
    <source>
        <strain evidence="2 3">BerOc1</strain>
    </source>
</reference>
<proteinExistence type="predicted"/>
<comment type="caution">
    <text evidence="2">The sequence shown here is derived from an EMBL/GenBank/DDBJ whole genome shotgun (WGS) entry which is preliminary data.</text>
</comment>
<accession>A0A1J5N6D8</accession>